<dbReference type="GO" id="GO:0005524">
    <property type="term" value="F:ATP binding"/>
    <property type="evidence" value="ECO:0007669"/>
    <property type="project" value="UniProtKB-KW"/>
</dbReference>
<dbReference type="EC" id="2.7.13.3" evidence="2"/>
<evidence type="ECO:0000313" key="10">
    <source>
        <dbReference type="Proteomes" id="UP000215377"/>
    </source>
</evidence>
<name>A0A225NN35_9RHOB</name>
<evidence type="ECO:0000259" key="8">
    <source>
        <dbReference type="SMART" id="SM00387"/>
    </source>
</evidence>
<dbReference type="EMBL" id="AQQR01000004">
    <property type="protein sequence ID" value="OWU73589.1"/>
    <property type="molecule type" value="Genomic_DNA"/>
</dbReference>
<keyword evidence="3" id="KW-0597">Phosphoprotein</keyword>
<comment type="caution">
    <text evidence="9">The sequence shown here is derived from an EMBL/GenBank/DDBJ whole genome shotgun (WGS) entry which is preliminary data.</text>
</comment>
<dbReference type="SUPFAM" id="SSF55874">
    <property type="entry name" value="ATPase domain of HSP90 chaperone/DNA topoisomerase II/histidine kinase"/>
    <property type="match status" value="1"/>
</dbReference>
<dbReference type="PANTHER" id="PTHR41523:SF8">
    <property type="entry name" value="ETHYLENE RESPONSE SENSOR PROTEIN"/>
    <property type="match status" value="1"/>
</dbReference>
<evidence type="ECO:0000313" key="9">
    <source>
        <dbReference type="EMBL" id="OWU73589.1"/>
    </source>
</evidence>
<evidence type="ECO:0000256" key="3">
    <source>
        <dbReference type="ARBA" id="ARBA00022553"/>
    </source>
</evidence>
<evidence type="ECO:0000256" key="1">
    <source>
        <dbReference type="ARBA" id="ARBA00000085"/>
    </source>
</evidence>
<evidence type="ECO:0000256" key="2">
    <source>
        <dbReference type="ARBA" id="ARBA00012438"/>
    </source>
</evidence>
<keyword evidence="10" id="KW-1185">Reference proteome</keyword>
<sequence length="199" mass="21624">MSNGFQMIQSYTRRQLAECQDDEARRRLGEVLDQIRSVASQSKALARADLGDLGGFLDLMEPHWVRLGVAEGIGVVLRRDRNTTMPPQISEYAARILLEAVSNSLEHAFPDNRTGEIRIEATLSEDQTCRLRVEDNGVGLRHSASRPGHGSGTGIVRSLAGEIGGSAVWQDRTDGGTVLIVEFSVNIPESIATLNNANG</sequence>
<dbReference type="Pfam" id="PF02518">
    <property type="entry name" value="HATPase_c"/>
    <property type="match status" value="1"/>
</dbReference>
<dbReference type="SMART" id="SM00387">
    <property type="entry name" value="HATPase_c"/>
    <property type="match status" value="1"/>
</dbReference>
<dbReference type="InterPro" id="IPR036890">
    <property type="entry name" value="HATPase_C_sf"/>
</dbReference>
<dbReference type="GO" id="GO:0004673">
    <property type="term" value="F:protein histidine kinase activity"/>
    <property type="evidence" value="ECO:0007669"/>
    <property type="project" value="UniProtKB-EC"/>
</dbReference>
<keyword evidence="7" id="KW-0067">ATP-binding</keyword>
<reference evidence="9 10" key="1">
    <citation type="submission" date="2013-04" db="EMBL/GenBank/DDBJ databases">
        <title>Oceanicola sp. 22II1-22F33 Genome Sequencing.</title>
        <authorList>
            <person name="Lai Q."/>
            <person name="Li G."/>
            <person name="Shao Z."/>
        </authorList>
    </citation>
    <scope>NUCLEOTIDE SEQUENCE [LARGE SCALE GENOMIC DNA]</scope>
    <source>
        <strain evidence="9 10">22II1-22F33</strain>
    </source>
</reference>
<evidence type="ECO:0000256" key="4">
    <source>
        <dbReference type="ARBA" id="ARBA00022679"/>
    </source>
</evidence>
<keyword evidence="4" id="KW-0808">Transferase</keyword>
<evidence type="ECO:0000256" key="7">
    <source>
        <dbReference type="ARBA" id="ARBA00022840"/>
    </source>
</evidence>
<proteinExistence type="predicted"/>
<dbReference type="InterPro" id="IPR003594">
    <property type="entry name" value="HATPase_dom"/>
</dbReference>
<feature type="domain" description="Histidine kinase/HSP90-like ATPase" evidence="8">
    <location>
        <begin position="88"/>
        <end position="187"/>
    </location>
</feature>
<keyword evidence="5" id="KW-0547">Nucleotide-binding</keyword>
<dbReference type="PANTHER" id="PTHR41523">
    <property type="entry name" value="TWO-COMPONENT SYSTEM SENSOR PROTEIN"/>
    <property type="match status" value="1"/>
</dbReference>
<keyword evidence="6" id="KW-0418">Kinase</keyword>
<dbReference type="AlphaFoldDB" id="A0A225NN35"/>
<gene>
    <name evidence="9" type="ORF">ATO3_13135</name>
</gene>
<dbReference type="OrthoDB" id="9816309at2"/>
<comment type="catalytic activity">
    <reaction evidence="1">
        <text>ATP + protein L-histidine = ADP + protein N-phospho-L-histidine.</text>
        <dbReference type="EC" id="2.7.13.3"/>
    </reaction>
</comment>
<evidence type="ECO:0000256" key="5">
    <source>
        <dbReference type="ARBA" id="ARBA00022741"/>
    </source>
</evidence>
<evidence type="ECO:0000256" key="6">
    <source>
        <dbReference type="ARBA" id="ARBA00022777"/>
    </source>
</evidence>
<protein>
    <recommendedName>
        <fullName evidence="2">histidine kinase</fullName>
        <ecNumber evidence="2">2.7.13.3</ecNumber>
    </recommendedName>
</protein>
<accession>A0A225NN35</accession>
<dbReference type="Gene3D" id="3.30.565.10">
    <property type="entry name" value="Histidine kinase-like ATPase, C-terminal domain"/>
    <property type="match status" value="1"/>
</dbReference>
<dbReference type="Proteomes" id="UP000215377">
    <property type="component" value="Unassembled WGS sequence"/>
</dbReference>
<organism evidence="9 10">
    <name type="scientific">Marinibacterium profundimaris</name>
    <dbReference type="NCBI Taxonomy" id="1679460"/>
    <lineage>
        <taxon>Bacteria</taxon>
        <taxon>Pseudomonadati</taxon>
        <taxon>Pseudomonadota</taxon>
        <taxon>Alphaproteobacteria</taxon>
        <taxon>Rhodobacterales</taxon>
        <taxon>Paracoccaceae</taxon>
        <taxon>Marinibacterium</taxon>
    </lineage>
</organism>